<accession>A0A830DUG8</accession>
<evidence type="ECO:0000313" key="5">
    <source>
        <dbReference type="Proteomes" id="UP000646833"/>
    </source>
</evidence>
<comment type="caution">
    <text evidence="4">The sequence shown here is derived from an EMBL/GenBank/DDBJ whole genome shotgun (WGS) entry which is preliminary data.</text>
</comment>
<feature type="domain" description="DUF7344" evidence="3">
    <location>
        <begin position="338"/>
        <end position="416"/>
    </location>
</feature>
<dbReference type="Proteomes" id="UP000646833">
    <property type="component" value="Unassembled WGS sequence"/>
</dbReference>
<gene>
    <name evidence="4" type="ORF">GCM10007209_24770</name>
</gene>
<evidence type="ECO:0000256" key="2">
    <source>
        <dbReference type="SAM" id="Phobius"/>
    </source>
</evidence>
<keyword evidence="2" id="KW-1133">Transmembrane helix</keyword>
<dbReference type="InterPro" id="IPR055768">
    <property type="entry name" value="DUF7344"/>
</dbReference>
<feature type="domain" description="DUF7344" evidence="3">
    <location>
        <begin position="229"/>
        <end position="308"/>
    </location>
</feature>
<protein>
    <recommendedName>
        <fullName evidence="3">DUF7344 domain-containing protein</fullName>
    </recommendedName>
</protein>
<dbReference type="Pfam" id="PF24035">
    <property type="entry name" value="DUF7344"/>
    <property type="match status" value="2"/>
</dbReference>
<dbReference type="EMBL" id="BMCI01000004">
    <property type="protein sequence ID" value="GGC61781.1"/>
    <property type="molecule type" value="Genomic_DNA"/>
</dbReference>
<feature type="transmembrane region" description="Helical" evidence="2">
    <location>
        <begin position="167"/>
        <end position="195"/>
    </location>
</feature>
<dbReference type="AlphaFoldDB" id="A0A830DUG8"/>
<name>A0A830DUG8_9EURY</name>
<feature type="region of interest" description="Disordered" evidence="1">
    <location>
        <begin position="103"/>
        <end position="158"/>
    </location>
</feature>
<reference evidence="4" key="2">
    <citation type="submission" date="2020-09" db="EMBL/GenBank/DDBJ databases">
        <authorList>
            <person name="Sun Q."/>
            <person name="Sedlacek I."/>
        </authorList>
    </citation>
    <scope>NUCLEOTIDE SEQUENCE</scope>
    <source>
        <strain evidence="4">CCM 7217</strain>
    </source>
</reference>
<feature type="transmembrane region" description="Helical" evidence="2">
    <location>
        <begin position="481"/>
        <end position="499"/>
    </location>
</feature>
<feature type="transmembrane region" description="Helical" evidence="2">
    <location>
        <begin position="7"/>
        <end position="29"/>
    </location>
</feature>
<proteinExistence type="predicted"/>
<organism evidence="4 5">
    <name type="scientific">Haloferax sulfurifontis</name>
    <dbReference type="NCBI Taxonomy" id="255616"/>
    <lineage>
        <taxon>Archaea</taxon>
        <taxon>Methanobacteriati</taxon>
        <taxon>Methanobacteriota</taxon>
        <taxon>Stenosarchaea group</taxon>
        <taxon>Halobacteria</taxon>
        <taxon>Halobacteriales</taxon>
        <taxon>Haloferacaceae</taxon>
        <taxon>Haloferax</taxon>
    </lineage>
</organism>
<evidence type="ECO:0000259" key="3">
    <source>
        <dbReference type="Pfam" id="PF24035"/>
    </source>
</evidence>
<feature type="transmembrane region" description="Helical" evidence="2">
    <location>
        <begin position="451"/>
        <end position="474"/>
    </location>
</feature>
<feature type="compositionally biased region" description="Acidic residues" evidence="1">
    <location>
        <begin position="103"/>
        <end position="116"/>
    </location>
</feature>
<sequence length="502" mass="56619">MESTDRLIGLGTKSVAVGAFIIGYVQWAPSRIAELLNSPTYIGYLISLQFGLLVVIVFSILYIISHLNEVQKEIEDNIDQSVNYYISNLDSINEEFLETLQDGDDDDAEEQPEEIATDGGSQPLDTHVEKPNSDPEASQQNTADDEEEPRSETESLSRLTTTGRGMLVGIVVGIPLGLLYSLDATVIGGLLGALLGNEIEYQAIRRQAYQREPDIHHRTSSEVSTDELFDILRSSRRRSTIRMVSQSDPPLTIKEIAERIAAQENDKAPSRLTSDERQRVYIALYQSHLKKLSERGVIEFDEENGVVRRGERFDAYLHSLREYVPESDVGQRELDNRFHILQNGRRRMVIETLEDVESPVSIGDLAERIASNETNKAIGQLTSSERKRVYTALYQAHLPKLDDADVIDFDKHRGKVSRGDQFEDYLRASAGRRSPRRRWLNTNLEPLSEPIYYLFIGVTAIVILLGNVGELAVISNISANVWFAIYTALVFVPIIYRFTQNP</sequence>
<evidence type="ECO:0000313" key="4">
    <source>
        <dbReference type="EMBL" id="GGC61781.1"/>
    </source>
</evidence>
<reference evidence="4" key="1">
    <citation type="journal article" date="2014" name="Int. J. Syst. Evol. Microbiol.">
        <title>Complete genome sequence of Corynebacterium casei LMG S-19264T (=DSM 44701T), isolated from a smear-ripened cheese.</title>
        <authorList>
            <consortium name="US DOE Joint Genome Institute (JGI-PGF)"/>
            <person name="Walter F."/>
            <person name="Albersmeier A."/>
            <person name="Kalinowski J."/>
            <person name="Ruckert C."/>
        </authorList>
    </citation>
    <scope>NUCLEOTIDE SEQUENCE</scope>
    <source>
        <strain evidence="4">CCM 7217</strain>
    </source>
</reference>
<dbReference type="RefSeq" id="WP_188424016.1">
    <property type="nucleotide sequence ID" value="NZ_BMCI01000004.1"/>
</dbReference>
<feature type="transmembrane region" description="Helical" evidence="2">
    <location>
        <begin position="41"/>
        <end position="64"/>
    </location>
</feature>
<keyword evidence="2" id="KW-0812">Transmembrane</keyword>
<keyword evidence="2" id="KW-0472">Membrane</keyword>
<evidence type="ECO:0000256" key="1">
    <source>
        <dbReference type="SAM" id="MobiDB-lite"/>
    </source>
</evidence>